<feature type="transmembrane region" description="Helical" evidence="1">
    <location>
        <begin position="313"/>
        <end position="335"/>
    </location>
</feature>
<sequence length="439" mass="44400">MVQRMNGRWAVSAAVGVLCGYLSGYVIGHTRTNYAVVVRDGRASWFGSGPGAAAVVAALIAVVVVVVLGRFRARYLVAVAAGLAGLAMVVAIAALQSAGTWSEPWVLGSVGAGLLIAVAVIRPAAQTWFVVGSVIAVLYGARIDESVALARRYADYLPTRTVPDLPESWPLLVAAVIALLAAGFVVGRDRIEPVAGGRAVLVGAGIPLATGALIMVLGQLPGNPSVTVAVLAVAGTVAVSWWLPRADAIFVLTMLALSAAIAVDPSMTGGPGRVGLSIQVGVLALGALLAMVGRRAWSDTPSPAPEATDAGRWVPVAAIGLLGLVTLSGLAPVLFADATFTDVVFGYVLPAAIGLAVGASLPAGPLTVIGVSVFPVVARLFENSRAAGEVDTGWTAYAPDTYAVATATELPIIAATVVIAGCALLAARRRPAPADTDQG</sequence>
<feature type="transmembrane region" description="Helical" evidence="1">
    <location>
        <begin position="104"/>
        <end position="121"/>
    </location>
</feature>
<protein>
    <submittedName>
        <fullName evidence="2">Uncharacterized protein</fullName>
    </submittedName>
</protein>
<dbReference type="EMBL" id="QGTL01000019">
    <property type="protein sequence ID" value="PWV67707.1"/>
    <property type="molecule type" value="Genomic_DNA"/>
</dbReference>
<keyword evidence="1" id="KW-0812">Transmembrane</keyword>
<reference evidence="2 3" key="1">
    <citation type="submission" date="2018-05" db="EMBL/GenBank/DDBJ databases">
        <title>Genomic Encyclopedia of Type Strains, Phase IV (KMG-IV): sequencing the most valuable type-strain genomes for metagenomic binning, comparative biology and taxonomic classification.</title>
        <authorList>
            <person name="Goeker M."/>
        </authorList>
    </citation>
    <scope>NUCLEOTIDE SEQUENCE [LARGE SCALE GENOMIC DNA]</scope>
    <source>
        <strain evidence="2 3">DSM 44717</strain>
    </source>
</reference>
<proteinExistence type="predicted"/>
<gene>
    <name evidence="2" type="ORF">DFR69_11920</name>
</gene>
<dbReference type="AlphaFoldDB" id="A0A317N377"/>
<feature type="transmembrane region" description="Helical" evidence="1">
    <location>
        <begin position="199"/>
        <end position="220"/>
    </location>
</feature>
<keyword evidence="1" id="KW-0472">Membrane</keyword>
<organism evidence="2 3">
    <name type="scientific">Nocardia neocaledoniensis</name>
    <dbReference type="NCBI Taxonomy" id="236511"/>
    <lineage>
        <taxon>Bacteria</taxon>
        <taxon>Bacillati</taxon>
        <taxon>Actinomycetota</taxon>
        <taxon>Actinomycetes</taxon>
        <taxon>Mycobacteriales</taxon>
        <taxon>Nocardiaceae</taxon>
        <taxon>Nocardia</taxon>
    </lineage>
</organism>
<feature type="transmembrane region" description="Helical" evidence="1">
    <location>
        <begin position="250"/>
        <end position="268"/>
    </location>
</feature>
<feature type="transmembrane region" description="Helical" evidence="1">
    <location>
        <begin position="169"/>
        <end position="187"/>
    </location>
</feature>
<evidence type="ECO:0000313" key="3">
    <source>
        <dbReference type="Proteomes" id="UP000246410"/>
    </source>
</evidence>
<dbReference type="Proteomes" id="UP000246410">
    <property type="component" value="Unassembled WGS sequence"/>
</dbReference>
<keyword evidence="1" id="KW-1133">Transmembrane helix</keyword>
<comment type="caution">
    <text evidence="2">The sequence shown here is derived from an EMBL/GenBank/DDBJ whole genome shotgun (WGS) entry which is preliminary data.</text>
</comment>
<evidence type="ECO:0000313" key="2">
    <source>
        <dbReference type="EMBL" id="PWV67707.1"/>
    </source>
</evidence>
<feature type="transmembrane region" description="Helical" evidence="1">
    <location>
        <begin position="75"/>
        <end position="98"/>
    </location>
</feature>
<evidence type="ECO:0000256" key="1">
    <source>
        <dbReference type="SAM" id="Phobius"/>
    </source>
</evidence>
<keyword evidence="3" id="KW-1185">Reference proteome</keyword>
<feature type="transmembrane region" description="Helical" evidence="1">
    <location>
        <begin position="347"/>
        <end position="377"/>
    </location>
</feature>
<name>A0A317N377_9NOCA</name>
<feature type="transmembrane region" description="Helical" evidence="1">
    <location>
        <begin position="274"/>
        <end position="292"/>
    </location>
</feature>
<accession>A0A317N377</accession>
<feature type="transmembrane region" description="Helical" evidence="1">
    <location>
        <begin position="128"/>
        <end position="149"/>
    </location>
</feature>
<feature type="transmembrane region" description="Helical" evidence="1">
    <location>
        <begin position="48"/>
        <end position="68"/>
    </location>
</feature>